<gene>
    <name evidence="2" type="ORF">AVDCRST_MAG54-4743</name>
</gene>
<feature type="compositionally biased region" description="Gly residues" evidence="1">
    <location>
        <begin position="10"/>
        <end position="24"/>
    </location>
</feature>
<proteinExistence type="predicted"/>
<evidence type="ECO:0000313" key="2">
    <source>
        <dbReference type="EMBL" id="CAA9294575.1"/>
    </source>
</evidence>
<dbReference type="EMBL" id="CADCTH010000597">
    <property type="protein sequence ID" value="CAA9294575.1"/>
    <property type="molecule type" value="Genomic_DNA"/>
</dbReference>
<feature type="compositionally biased region" description="Low complexity" evidence="1">
    <location>
        <begin position="62"/>
        <end position="71"/>
    </location>
</feature>
<dbReference type="AlphaFoldDB" id="A0A6J4K3C1"/>
<accession>A0A6J4K3C1</accession>
<name>A0A6J4K3C1_9PSEU</name>
<reference evidence="2" key="1">
    <citation type="submission" date="2020-02" db="EMBL/GenBank/DDBJ databases">
        <authorList>
            <person name="Meier V. D."/>
        </authorList>
    </citation>
    <scope>NUCLEOTIDE SEQUENCE</scope>
    <source>
        <strain evidence="2">AVDCRST_MAG54</strain>
    </source>
</reference>
<feature type="non-terminal residue" evidence="2">
    <location>
        <position position="1"/>
    </location>
</feature>
<protein>
    <submittedName>
        <fullName evidence="2">Uncharacterized protein</fullName>
    </submittedName>
</protein>
<feature type="compositionally biased region" description="Basic and acidic residues" evidence="1">
    <location>
        <begin position="87"/>
        <end position="103"/>
    </location>
</feature>
<feature type="region of interest" description="Disordered" evidence="1">
    <location>
        <begin position="1"/>
        <end position="103"/>
    </location>
</feature>
<sequence length="103" mass="10419">DGSDEDVRGSAGGGGRGRGAAGGRVDGRGAGRRGRHDHHAGGPGGVVGRVPAAHRAARDRAGGVVRGSRSAGRGRGAAGHGRRPHRPGAEGVRRRVDPRRPRH</sequence>
<organism evidence="2">
    <name type="scientific">uncultured Actinomycetospora sp</name>
    <dbReference type="NCBI Taxonomy" id="1135996"/>
    <lineage>
        <taxon>Bacteria</taxon>
        <taxon>Bacillati</taxon>
        <taxon>Actinomycetota</taxon>
        <taxon>Actinomycetes</taxon>
        <taxon>Pseudonocardiales</taxon>
        <taxon>Pseudonocardiaceae</taxon>
        <taxon>Actinomycetospora</taxon>
        <taxon>environmental samples</taxon>
    </lineage>
</organism>
<evidence type="ECO:0000256" key="1">
    <source>
        <dbReference type="SAM" id="MobiDB-lite"/>
    </source>
</evidence>
<feature type="non-terminal residue" evidence="2">
    <location>
        <position position="103"/>
    </location>
</feature>